<dbReference type="Gene3D" id="2.40.160.200">
    <property type="entry name" value="LURP1-related"/>
    <property type="match status" value="1"/>
</dbReference>
<name>A0A9Q0WJ33_9ROSI</name>
<dbReference type="Proteomes" id="UP001151752">
    <property type="component" value="Chromosome 8"/>
</dbReference>
<comment type="caution">
    <text evidence="2">The sequence shown here is derived from an EMBL/GenBank/DDBJ whole genome shotgun (WGS) entry which is preliminary data.</text>
</comment>
<keyword evidence="3" id="KW-1185">Reference proteome</keyword>
<protein>
    <submittedName>
        <fullName evidence="2">Uncharacterized protein</fullName>
    </submittedName>
</protein>
<evidence type="ECO:0000256" key="1">
    <source>
        <dbReference type="ARBA" id="ARBA00005437"/>
    </source>
</evidence>
<dbReference type="SUPFAM" id="SSF54518">
    <property type="entry name" value="Tubby C-terminal domain-like"/>
    <property type="match status" value="1"/>
</dbReference>
<dbReference type="InterPro" id="IPR025659">
    <property type="entry name" value="Tubby-like_C"/>
</dbReference>
<evidence type="ECO:0000313" key="2">
    <source>
        <dbReference type="EMBL" id="KAJ6768215.1"/>
    </source>
</evidence>
<dbReference type="Pfam" id="PF04525">
    <property type="entry name" value="LOR"/>
    <property type="match status" value="1"/>
</dbReference>
<dbReference type="EMBL" id="JAPFFM010000003">
    <property type="protein sequence ID" value="KAJ6768215.1"/>
    <property type="molecule type" value="Genomic_DNA"/>
</dbReference>
<evidence type="ECO:0000313" key="3">
    <source>
        <dbReference type="Proteomes" id="UP001151752"/>
    </source>
</evidence>
<gene>
    <name evidence="2" type="ORF">OIU74_021975</name>
</gene>
<reference evidence="2" key="2">
    <citation type="journal article" date="2023" name="Int. J. Mol. Sci.">
        <title>De Novo Assembly and Annotation of 11 Diverse Shrub Willow (Salix) Genomes Reveals Novel Gene Organization in Sex-Linked Regions.</title>
        <authorList>
            <person name="Hyden B."/>
            <person name="Feng K."/>
            <person name="Yates T.B."/>
            <person name="Jawdy S."/>
            <person name="Cereghino C."/>
            <person name="Smart L.B."/>
            <person name="Muchero W."/>
        </authorList>
    </citation>
    <scope>NUCLEOTIDE SEQUENCE</scope>
    <source>
        <tissue evidence="2">Shoot tip</tissue>
    </source>
</reference>
<comment type="similarity">
    <text evidence="1">Belongs to the LOR family.</text>
</comment>
<accession>A0A9Q0WJ33</accession>
<reference evidence="2" key="1">
    <citation type="submission" date="2022-11" db="EMBL/GenBank/DDBJ databases">
        <authorList>
            <person name="Hyden B.L."/>
            <person name="Feng K."/>
            <person name="Yates T."/>
            <person name="Jawdy S."/>
            <person name="Smart L.B."/>
            <person name="Muchero W."/>
        </authorList>
    </citation>
    <scope>NUCLEOTIDE SEQUENCE</scope>
    <source>
        <tissue evidence="2">Shoot tip</tissue>
    </source>
</reference>
<proteinExistence type="inferred from homology"/>
<sequence length="156" mass="17776">MAYGVPLSSTLEGITKKLFRGLSEARFDVLDINGNLFLQVGCSCENFQKKRIVRDPAGFHMLTICEKALTARHRWRRKLLACNDPINFRCQKGLISSWLTSSMEISATSRWWAVTPLSPVNHRFLMGKFCEGKVDSRVKVYPGLDYAFIALFIILE</sequence>
<dbReference type="InterPro" id="IPR007612">
    <property type="entry name" value="LOR"/>
</dbReference>
<dbReference type="InterPro" id="IPR038595">
    <property type="entry name" value="LOR_sf"/>
</dbReference>
<organism evidence="2 3">
    <name type="scientific">Salix koriyanagi</name>
    <dbReference type="NCBI Taxonomy" id="2511006"/>
    <lineage>
        <taxon>Eukaryota</taxon>
        <taxon>Viridiplantae</taxon>
        <taxon>Streptophyta</taxon>
        <taxon>Embryophyta</taxon>
        <taxon>Tracheophyta</taxon>
        <taxon>Spermatophyta</taxon>
        <taxon>Magnoliopsida</taxon>
        <taxon>eudicotyledons</taxon>
        <taxon>Gunneridae</taxon>
        <taxon>Pentapetalae</taxon>
        <taxon>rosids</taxon>
        <taxon>fabids</taxon>
        <taxon>Malpighiales</taxon>
        <taxon>Salicaceae</taxon>
        <taxon>Saliceae</taxon>
        <taxon>Salix</taxon>
    </lineage>
</organism>
<dbReference type="AlphaFoldDB" id="A0A9Q0WJ33"/>